<dbReference type="EMBL" id="CP023778">
    <property type="protein sequence ID" value="ATL67633.1"/>
    <property type="molecule type" value="Genomic_DNA"/>
</dbReference>
<dbReference type="Proteomes" id="UP000221961">
    <property type="component" value="Chromosome"/>
</dbReference>
<name>A0A291RJ63_9NOCA</name>
<dbReference type="KEGG" id="ntp:CRH09_16930"/>
<dbReference type="SUPFAM" id="SSF50118">
    <property type="entry name" value="Cell growth inhibitor/plasmid maintenance toxic component"/>
    <property type="match status" value="1"/>
</dbReference>
<dbReference type="Pfam" id="PF02452">
    <property type="entry name" value="PemK_toxin"/>
    <property type="match status" value="1"/>
</dbReference>
<dbReference type="GO" id="GO:0003677">
    <property type="term" value="F:DNA binding"/>
    <property type="evidence" value="ECO:0007669"/>
    <property type="project" value="InterPro"/>
</dbReference>
<evidence type="ECO:0008006" key="5">
    <source>
        <dbReference type="Google" id="ProtNLM"/>
    </source>
</evidence>
<dbReference type="Gene3D" id="2.30.30.110">
    <property type="match status" value="1"/>
</dbReference>
<evidence type="ECO:0000256" key="1">
    <source>
        <dbReference type="ARBA" id="ARBA00007521"/>
    </source>
</evidence>
<sequence>MTPKQGQIWTSTSRLTNETTRVAIVDSDLIAQARQRVIVAPVRPIREVPTALQLLTATAPDGQAVAIYDLVIVAKDTLTEHVGDLSSDALEQVKVALRARFDL</sequence>
<accession>A0A291RJ63</accession>
<proteinExistence type="inferred from homology"/>
<dbReference type="AlphaFoldDB" id="A0A291RJ63"/>
<evidence type="ECO:0000313" key="3">
    <source>
        <dbReference type="EMBL" id="ATL67633.1"/>
    </source>
</evidence>
<keyword evidence="2" id="KW-1277">Toxin-antitoxin system</keyword>
<evidence type="ECO:0000256" key="2">
    <source>
        <dbReference type="ARBA" id="ARBA00022649"/>
    </source>
</evidence>
<comment type="similarity">
    <text evidence="1">Belongs to the PemK/MazF family.</text>
</comment>
<reference evidence="3 4" key="1">
    <citation type="submission" date="2017-10" db="EMBL/GenBank/DDBJ databases">
        <title>Comparative genomics between pathogenic Norcardia.</title>
        <authorList>
            <person name="Zeng L."/>
        </authorList>
    </citation>
    <scope>NUCLEOTIDE SEQUENCE [LARGE SCALE GENOMIC DNA]</scope>
    <source>
        <strain evidence="3 4">NC_YFY_NT001</strain>
    </source>
</reference>
<protein>
    <recommendedName>
        <fullName evidence="5">Type II toxin-antitoxin system PemK/MazF family toxin</fullName>
    </recommendedName>
</protein>
<dbReference type="InterPro" id="IPR011067">
    <property type="entry name" value="Plasmid_toxin/cell-grow_inhib"/>
</dbReference>
<evidence type="ECO:0000313" key="4">
    <source>
        <dbReference type="Proteomes" id="UP000221961"/>
    </source>
</evidence>
<dbReference type="InterPro" id="IPR003477">
    <property type="entry name" value="PemK-like"/>
</dbReference>
<organism evidence="3 4">
    <name type="scientific">Nocardia terpenica</name>
    <dbReference type="NCBI Taxonomy" id="455432"/>
    <lineage>
        <taxon>Bacteria</taxon>
        <taxon>Bacillati</taxon>
        <taxon>Actinomycetota</taxon>
        <taxon>Actinomycetes</taxon>
        <taxon>Mycobacteriales</taxon>
        <taxon>Nocardiaceae</taxon>
        <taxon>Nocardia</taxon>
    </lineage>
</organism>
<gene>
    <name evidence="3" type="ORF">CRH09_16930</name>
</gene>